<organism evidence="2 3">
    <name type="scientific">Robiginitalea biformata (strain ATCC BAA-864 / DSM 15991 / KCTC 12146 / HTCC2501)</name>
    <dbReference type="NCBI Taxonomy" id="313596"/>
    <lineage>
        <taxon>Bacteria</taxon>
        <taxon>Pseudomonadati</taxon>
        <taxon>Bacteroidota</taxon>
        <taxon>Flavobacteriia</taxon>
        <taxon>Flavobacteriales</taxon>
        <taxon>Flavobacteriaceae</taxon>
        <taxon>Robiginitalea</taxon>
    </lineage>
</organism>
<sequence>MGNFWRQIREVFSSAASRSEPSGPEWVNGAAGLLGDLAEGGRVPGLAMRIQHRGQWVHEAAFGYADLEGGVPATPQTLFRIASVSKPITATALARMAGEGLLRLDDPLARYVPEYPDHGILLHQLAAHTAGLRGYRGKEYALNRPYSIEASLEVFRDDPLEFAPGTGFLYNSFDFVLLSLAMERAAGMPFDALVRELVLQPLGMEHTQAEQPEQLPDGLAKPYTRRAGGFRRAVPVDNRYKLAGGGYLSTVGDVCRLGQAYLDGSAVNPDLAAEFLTSRETPQGPTWYGLGWQVGRDASGRRYYGHVGNAVGGYSNFFVYPDAEVVLAVLMNCTDPGVQPVLDTAIDAALSGLESAGRDKGG</sequence>
<dbReference type="InterPro" id="IPR050491">
    <property type="entry name" value="AmpC-like"/>
</dbReference>
<dbReference type="PANTHER" id="PTHR46825">
    <property type="entry name" value="D-ALANYL-D-ALANINE-CARBOXYPEPTIDASE/ENDOPEPTIDASE AMPH"/>
    <property type="match status" value="1"/>
</dbReference>
<proteinExistence type="predicted"/>
<dbReference type="InterPro" id="IPR001466">
    <property type="entry name" value="Beta-lactam-related"/>
</dbReference>
<protein>
    <submittedName>
        <fullName evidence="2">D-alanyl-D-alanine carboxypeptidase</fullName>
    </submittedName>
</protein>
<dbReference type="Pfam" id="PF00144">
    <property type="entry name" value="Beta-lactamase"/>
    <property type="match status" value="1"/>
</dbReference>
<evidence type="ECO:0000313" key="3">
    <source>
        <dbReference type="Proteomes" id="UP000009049"/>
    </source>
</evidence>
<keyword evidence="2" id="KW-0121">Carboxypeptidase</keyword>
<dbReference type="Gene3D" id="3.40.710.10">
    <property type="entry name" value="DD-peptidase/beta-lactamase superfamily"/>
    <property type="match status" value="1"/>
</dbReference>
<dbReference type="InterPro" id="IPR012338">
    <property type="entry name" value="Beta-lactam/transpept-like"/>
</dbReference>
<dbReference type="PANTHER" id="PTHR46825:SF9">
    <property type="entry name" value="BETA-LACTAMASE-RELATED DOMAIN-CONTAINING PROTEIN"/>
    <property type="match status" value="1"/>
</dbReference>
<dbReference type="STRING" id="313596.RB2501_03090"/>
<dbReference type="SUPFAM" id="SSF56601">
    <property type="entry name" value="beta-lactamase/transpeptidase-like"/>
    <property type="match status" value="1"/>
</dbReference>
<reference evidence="2 3" key="1">
    <citation type="journal article" date="2009" name="J. Bacteriol.">
        <title>Complete genome sequence of Robiginitalea biformata HTCC2501.</title>
        <authorList>
            <person name="Oh H.M."/>
            <person name="Giovannoni S.J."/>
            <person name="Lee K."/>
            <person name="Ferriera S."/>
            <person name="Johnson J."/>
            <person name="Cho J.C."/>
        </authorList>
    </citation>
    <scope>NUCLEOTIDE SEQUENCE [LARGE SCALE GENOMIC DNA]</scope>
    <source>
        <strain evidence="3">ATCC BAA-864 / HTCC2501 / KCTC 12146</strain>
    </source>
</reference>
<dbReference type="AlphaFoldDB" id="A4CPQ5"/>
<accession>A4CPQ5</accession>
<evidence type="ECO:0000313" key="2">
    <source>
        <dbReference type="EMBL" id="EAR14376.1"/>
    </source>
</evidence>
<gene>
    <name evidence="2" type="ordered locus">RB2501_03090</name>
</gene>
<keyword evidence="2" id="KW-0645">Protease</keyword>
<dbReference type="KEGG" id="rbi:RB2501_03090"/>
<keyword evidence="3" id="KW-1185">Reference proteome</keyword>
<dbReference type="eggNOG" id="COG1680">
    <property type="taxonomic scope" value="Bacteria"/>
</dbReference>
<keyword evidence="2" id="KW-0378">Hydrolase</keyword>
<dbReference type="GO" id="GO:0004180">
    <property type="term" value="F:carboxypeptidase activity"/>
    <property type="evidence" value="ECO:0007669"/>
    <property type="project" value="UniProtKB-KW"/>
</dbReference>
<dbReference type="Proteomes" id="UP000009049">
    <property type="component" value="Chromosome"/>
</dbReference>
<dbReference type="EMBL" id="CP001712">
    <property type="protein sequence ID" value="EAR14376.1"/>
    <property type="molecule type" value="Genomic_DNA"/>
</dbReference>
<feature type="domain" description="Beta-lactamase-related" evidence="1">
    <location>
        <begin position="35"/>
        <end position="347"/>
    </location>
</feature>
<evidence type="ECO:0000259" key="1">
    <source>
        <dbReference type="Pfam" id="PF00144"/>
    </source>
</evidence>
<name>A4CPQ5_ROBBH</name>
<dbReference type="HOGENOM" id="CLU_020027_0_2_10"/>